<dbReference type="InterPro" id="IPR043128">
    <property type="entry name" value="Rev_trsase/Diguanyl_cyclase"/>
</dbReference>
<dbReference type="SMART" id="SM00267">
    <property type="entry name" value="GGDEF"/>
    <property type="match status" value="1"/>
</dbReference>
<evidence type="ECO:0000256" key="1">
    <source>
        <dbReference type="ARBA" id="ARBA00012528"/>
    </source>
</evidence>
<protein>
    <recommendedName>
        <fullName evidence="1">diguanylate cyclase</fullName>
        <ecNumber evidence="1">2.7.7.65</ecNumber>
    </recommendedName>
</protein>
<feature type="transmembrane region" description="Helical" evidence="3">
    <location>
        <begin position="169"/>
        <end position="189"/>
    </location>
</feature>
<dbReference type="InterPro" id="IPR029787">
    <property type="entry name" value="Nucleotide_cyclase"/>
</dbReference>
<evidence type="ECO:0000256" key="3">
    <source>
        <dbReference type="SAM" id="Phobius"/>
    </source>
</evidence>
<feature type="transmembrane region" description="Helical" evidence="3">
    <location>
        <begin position="38"/>
        <end position="60"/>
    </location>
</feature>
<evidence type="ECO:0000313" key="5">
    <source>
        <dbReference type="EMBL" id="CUB04259.1"/>
    </source>
</evidence>
<dbReference type="STRING" id="1137284.GCA_001418205_02123"/>
<feature type="transmembrane region" description="Helical" evidence="3">
    <location>
        <begin position="92"/>
        <end position="111"/>
    </location>
</feature>
<dbReference type="PANTHER" id="PTHR45138:SF9">
    <property type="entry name" value="DIGUANYLATE CYCLASE DGCM-RELATED"/>
    <property type="match status" value="1"/>
</dbReference>
<dbReference type="EC" id="2.7.7.65" evidence="1"/>
<keyword evidence="6" id="KW-1185">Reference proteome</keyword>
<evidence type="ECO:0000259" key="4">
    <source>
        <dbReference type="PROSITE" id="PS50887"/>
    </source>
</evidence>
<evidence type="ECO:0000313" key="6">
    <source>
        <dbReference type="Proteomes" id="UP000182769"/>
    </source>
</evidence>
<keyword evidence="3" id="KW-1133">Transmembrane helix</keyword>
<dbReference type="CDD" id="cd01949">
    <property type="entry name" value="GGDEF"/>
    <property type="match status" value="1"/>
</dbReference>
<comment type="catalytic activity">
    <reaction evidence="2">
        <text>2 GTP = 3',3'-c-di-GMP + 2 diphosphate</text>
        <dbReference type="Rhea" id="RHEA:24898"/>
        <dbReference type="ChEBI" id="CHEBI:33019"/>
        <dbReference type="ChEBI" id="CHEBI:37565"/>
        <dbReference type="ChEBI" id="CHEBI:58805"/>
        <dbReference type="EC" id="2.7.7.65"/>
    </reaction>
</comment>
<name>A0A0K6IME3_9GAMM</name>
<keyword evidence="3" id="KW-0472">Membrane</keyword>
<feature type="transmembrane region" description="Helical" evidence="3">
    <location>
        <begin position="66"/>
        <end position="87"/>
    </location>
</feature>
<keyword evidence="3" id="KW-0812">Transmembrane</keyword>
<dbReference type="RefSeq" id="WP_055463204.1">
    <property type="nucleotide sequence ID" value="NZ_CYHG01000006.1"/>
</dbReference>
<reference evidence="6" key="1">
    <citation type="submission" date="2015-08" db="EMBL/GenBank/DDBJ databases">
        <authorList>
            <person name="Varghese N."/>
        </authorList>
    </citation>
    <scope>NUCLEOTIDE SEQUENCE [LARGE SCALE GENOMIC DNA]</scope>
    <source>
        <strain evidence="6">JCM 18476</strain>
    </source>
</reference>
<dbReference type="InterPro" id="IPR050469">
    <property type="entry name" value="Diguanylate_Cyclase"/>
</dbReference>
<dbReference type="Gene3D" id="3.30.70.270">
    <property type="match status" value="1"/>
</dbReference>
<evidence type="ECO:0000256" key="2">
    <source>
        <dbReference type="ARBA" id="ARBA00034247"/>
    </source>
</evidence>
<dbReference type="EMBL" id="CYHG01000006">
    <property type="protein sequence ID" value="CUB04259.1"/>
    <property type="molecule type" value="Genomic_DNA"/>
</dbReference>
<dbReference type="NCBIfam" id="TIGR00254">
    <property type="entry name" value="GGDEF"/>
    <property type="match status" value="1"/>
</dbReference>
<feature type="domain" description="GGDEF" evidence="4">
    <location>
        <begin position="232"/>
        <end position="360"/>
    </location>
</feature>
<accession>A0A0K6IME3</accession>
<dbReference type="InterPro" id="IPR000160">
    <property type="entry name" value="GGDEF_dom"/>
</dbReference>
<dbReference type="PROSITE" id="PS50887">
    <property type="entry name" value="GGDEF"/>
    <property type="match status" value="1"/>
</dbReference>
<dbReference type="SUPFAM" id="SSF55073">
    <property type="entry name" value="Nucleotide cyclase"/>
    <property type="match status" value="1"/>
</dbReference>
<dbReference type="PANTHER" id="PTHR45138">
    <property type="entry name" value="REGULATORY COMPONENTS OF SENSORY TRANSDUCTION SYSTEM"/>
    <property type="match status" value="1"/>
</dbReference>
<dbReference type="GO" id="GO:0052621">
    <property type="term" value="F:diguanylate cyclase activity"/>
    <property type="evidence" value="ECO:0007669"/>
    <property type="project" value="UniProtKB-EC"/>
</dbReference>
<dbReference type="Pfam" id="PF00990">
    <property type="entry name" value="GGDEF"/>
    <property type="match status" value="1"/>
</dbReference>
<proteinExistence type="predicted"/>
<sequence length="363" mass="40454">MREGLTILVMKGARVVESLLEKYLGVTKSNEQYRHLSLVLISILTCTGVAAFFAFYNLVIDYYPPLFYVDAVGTLMGLLSLSALLLFRRVLLASFILMLMVTGVCLMVIMDRNNLDYSLAWALVTPVVSVFLMGFLYGALYSGLYLAFVAWFAGSNLGVWQPASWDMDSFSNLVVIYLLLFILSCYYEFSRRASHKLLQDSNEKLRIQAFTDALTGLYNRRYMEDLLLNSDQDFFIAMADIDNFKKVNDELGHDVGDEVLISLSKVMRSSLGSNGIVGRWGGEEFMIVVHGESEENFTGQLSSLLENISGHSFGIGRPVTISLGAVRHSAKGHRAALRSVDEALYSAKMSGKNCYKLVNSISD</sequence>
<dbReference type="Proteomes" id="UP000182769">
    <property type="component" value="Unassembled WGS sequence"/>
</dbReference>
<dbReference type="AlphaFoldDB" id="A0A0K6IME3"/>
<organism evidence="5 6">
    <name type="scientific">Marinomonas fungiae</name>
    <dbReference type="NCBI Taxonomy" id="1137284"/>
    <lineage>
        <taxon>Bacteria</taxon>
        <taxon>Pseudomonadati</taxon>
        <taxon>Pseudomonadota</taxon>
        <taxon>Gammaproteobacteria</taxon>
        <taxon>Oceanospirillales</taxon>
        <taxon>Oceanospirillaceae</taxon>
        <taxon>Marinomonas</taxon>
    </lineage>
</organism>
<gene>
    <name evidence="5" type="ORF">Ga0061065_10678</name>
</gene>